<name>A0ACB8RK79_9AGAM</name>
<comment type="caution">
    <text evidence="1">The sequence shown here is derived from an EMBL/GenBank/DDBJ whole genome shotgun (WGS) entry which is preliminary data.</text>
</comment>
<proteinExistence type="predicted"/>
<protein>
    <submittedName>
        <fullName evidence="1">Uncharacterized protein</fullName>
    </submittedName>
</protein>
<evidence type="ECO:0000313" key="1">
    <source>
        <dbReference type="EMBL" id="KAI0044297.1"/>
    </source>
</evidence>
<dbReference type="Proteomes" id="UP000814033">
    <property type="component" value="Unassembled WGS sequence"/>
</dbReference>
<reference evidence="1" key="2">
    <citation type="journal article" date="2022" name="New Phytol.">
        <title>Evolutionary transition to the ectomycorrhizal habit in the genomes of a hyperdiverse lineage of mushroom-forming fungi.</title>
        <authorList>
            <person name="Looney B."/>
            <person name="Miyauchi S."/>
            <person name="Morin E."/>
            <person name="Drula E."/>
            <person name="Courty P.E."/>
            <person name="Kohler A."/>
            <person name="Kuo A."/>
            <person name="LaButti K."/>
            <person name="Pangilinan J."/>
            <person name="Lipzen A."/>
            <person name="Riley R."/>
            <person name="Andreopoulos W."/>
            <person name="He G."/>
            <person name="Johnson J."/>
            <person name="Nolan M."/>
            <person name="Tritt A."/>
            <person name="Barry K.W."/>
            <person name="Grigoriev I.V."/>
            <person name="Nagy L.G."/>
            <person name="Hibbett D."/>
            <person name="Henrissat B."/>
            <person name="Matheny P.B."/>
            <person name="Labbe J."/>
            <person name="Martin F.M."/>
        </authorList>
    </citation>
    <scope>NUCLEOTIDE SEQUENCE</scope>
    <source>
        <strain evidence="1">FP105234-sp</strain>
    </source>
</reference>
<evidence type="ECO:0000313" key="2">
    <source>
        <dbReference type="Proteomes" id="UP000814033"/>
    </source>
</evidence>
<sequence length="396" mass="42703">MLNVNGLKKPRSASTSATRAGDDRAPSRGPTQRSWSPQLQGAPSHPAMQTSLSISPFGSRNPMGAPFTFKAPSLPSAKSAEHSVDQKAAHIPSSDSGLRLPRERSVNLSNPSHRLSIDAFAPGRLRHSSTSLESIPEAEDSGYFSTPSDSKMSDEQLPYTHFAPTRTSSLAAPSAENGPTLKHPSPKRPAEAFETEEADMLTASASHKRIRSSLSSHDTYPYPADDAPADRYTGDASPRSSYNPQEPTEDAYTQVPSFFNKNASNVTPLRSAAQSVPPSHALGGVLGLELSDADLARYTELHETACKKWTEATLEQWHAGADELTAKFGQMLNMAKDHMTEKMNIYSTLHRKLSDHRAALSTRTESLRGAQGALVRDSTSVIGSARLQVVQGEMGN</sequence>
<reference evidence="1" key="1">
    <citation type="submission" date="2021-02" db="EMBL/GenBank/DDBJ databases">
        <authorList>
            <consortium name="DOE Joint Genome Institute"/>
            <person name="Ahrendt S."/>
            <person name="Looney B.P."/>
            <person name="Miyauchi S."/>
            <person name="Morin E."/>
            <person name="Drula E."/>
            <person name="Courty P.E."/>
            <person name="Chicoki N."/>
            <person name="Fauchery L."/>
            <person name="Kohler A."/>
            <person name="Kuo A."/>
            <person name="Labutti K."/>
            <person name="Pangilinan J."/>
            <person name="Lipzen A."/>
            <person name="Riley R."/>
            <person name="Andreopoulos W."/>
            <person name="He G."/>
            <person name="Johnson J."/>
            <person name="Barry K.W."/>
            <person name="Grigoriev I.V."/>
            <person name="Nagy L."/>
            <person name="Hibbett D."/>
            <person name="Henrissat B."/>
            <person name="Matheny P.B."/>
            <person name="Labbe J."/>
            <person name="Martin F."/>
        </authorList>
    </citation>
    <scope>NUCLEOTIDE SEQUENCE</scope>
    <source>
        <strain evidence="1">FP105234-sp</strain>
    </source>
</reference>
<keyword evidence="2" id="KW-1185">Reference proteome</keyword>
<organism evidence="1 2">
    <name type="scientific">Auriscalpium vulgare</name>
    <dbReference type="NCBI Taxonomy" id="40419"/>
    <lineage>
        <taxon>Eukaryota</taxon>
        <taxon>Fungi</taxon>
        <taxon>Dikarya</taxon>
        <taxon>Basidiomycota</taxon>
        <taxon>Agaricomycotina</taxon>
        <taxon>Agaricomycetes</taxon>
        <taxon>Russulales</taxon>
        <taxon>Auriscalpiaceae</taxon>
        <taxon>Auriscalpium</taxon>
    </lineage>
</organism>
<gene>
    <name evidence="1" type="ORF">FA95DRAFT_1681324</name>
</gene>
<dbReference type="EMBL" id="MU275988">
    <property type="protein sequence ID" value="KAI0044297.1"/>
    <property type="molecule type" value="Genomic_DNA"/>
</dbReference>
<accession>A0ACB8RK79</accession>